<name>A0ABX2SEE8_9ACTN</name>
<proteinExistence type="predicted"/>
<gene>
    <name evidence="3" type="ORF">FHR37_005731</name>
</gene>
<keyword evidence="4" id="KW-1185">Reference proteome</keyword>
<evidence type="ECO:0000256" key="1">
    <source>
        <dbReference type="SAM" id="MobiDB-lite"/>
    </source>
</evidence>
<keyword evidence="3" id="KW-0238">DNA-binding</keyword>
<dbReference type="Proteomes" id="UP000533017">
    <property type="component" value="Unassembled WGS sequence"/>
</dbReference>
<feature type="domain" description="HTH marR-type" evidence="2">
    <location>
        <begin position="57"/>
        <end position="154"/>
    </location>
</feature>
<dbReference type="InterPro" id="IPR036390">
    <property type="entry name" value="WH_DNA-bd_sf"/>
</dbReference>
<evidence type="ECO:0000313" key="3">
    <source>
        <dbReference type="EMBL" id="NYH86880.1"/>
    </source>
</evidence>
<organism evidence="3 4">
    <name type="scientific">Actinopolymorpha cephalotaxi</name>
    <dbReference type="NCBI Taxonomy" id="504797"/>
    <lineage>
        <taxon>Bacteria</taxon>
        <taxon>Bacillati</taxon>
        <taxon>Actinomycetota</taxon>
        <taxon>Actinomycetes</taxon>
        <taxon>Propionibacteriales</taxon>
        <taxon>Actinopolymorphaceae</taxon>
        <taxon>Actinopolymorpha</taxon>
    </lineage>
</organism>
<evidence type="ECO:0000313" key="4">
    <source>
        <dbReference type="Proteomes" id="UP000533017"/>
    </source>
</evidence>
<dbReference type="GO" id="GO:0003677">
    <property type="term" value="F:DNA binding"/>
    <property type="evidence" value="ECO:0007669"/>
    <property type="project" value="UniProtKB-KW"/>
</dbReference>
<reference evidence="3 4" key="1">
    <citation type="submission" date="2020-07" db="EMBL/GenBank/DDBJ databases">
        <title>Sequencing the genomes of 1000 actinobacteria strains.</title>
        <authorList>
            <person name="Klenk H.-P."/>
        </authorList>
    </citation>
    <scope>NUCLEOTIDE SEQUENCE [LARGE SCALE GENOMIC DNA]</scope>
    <source>
        <strain evidence="3 4">DSM 45117</strain>
    </source>
</reference>
<dbReference type="InterPro" id="IPR011991">
    <property type="entry name" value="ArsR-like_HTH"/>
</dbReference>
<dbReference type="Pfam" id="PF12802">
    <property type="entry name" value="MarR_2"/>
    <property type="match status" value="1"/>
</dbReference>
<evidence type="ECO:0000259" key="2">
    <source>
        <dbReference type="SMART" id="SM00347"/>
    </source>
</evidence>
<accession>A0ABX2SEE8</accession>
<protein>
    <submittedName>
        <fullName evidence="3">DNA-binding MarR family transcriptional regulator</fullName>
    </submittedName>
</protein>
<dbReference type="InterPro" id="IPR036388">
    <property type="entry name" value="WH-like_DNA-bd_sf"/>
</dbReference>
<sequence>MVPPPPAGDRARKPARKAAQPAPSSVQQRPDPTEVSHWRPLYALLAAMDDEIAALYTERGVTGIRPRFTRPLIRLGREGPMTIRALADALDRTHSAMSQTVAVLRREGFVRSTPGADARTREVAVTARAREVLPFLEAEWRATEQAVADLEAEIPYPLSQVVHDLEAALARRPFKDRIAAHLDTAALGEGADEDGAR</sequence>
<dbReference type="EMBL" id="JACBZA010000001">
    <property type="protein sequence ID" value="NYH86880.1"/>
    <property type="molecule type" value="Genomic_DNA"/>
</dbReference>
<dbReference type="SMART" id="SM00347">
    <property type="entry name" value="HTH_MARR"/>
    <property type="match status" value="1"/>
</dbReference>
<dbReference type="SUPFAM" id="SSF46785">
    <property type="entry name" value="Winged helix' DNA-binding domain"/>
    <property type="match status" value="1"/>
</dbReference>
<dbReference type="RefSeq" id="WP_202818285.1">
    <property type="nucleotide sequence ID" value="NZ_FOOI01000014.1"/>
</dbReference>
<comment type="caution">
    <text evidence="3">The sequence shown here is derived from an EMBL/GenBank/DDBJ whole genome shotgun (WGS) entry which is preliminary data.</text>
</comment>
<dbReference type="CDD" id="cd00090">
    <property type="entry name" value="HTH_ARSR"/>
    <property type="match status" value="1"/>
</dbReference>
<dbReference type="Gene3D" id="1.10.10.10">
    <property type="entry name" value="Winged helix-like DNA-binding domain superfamily/Winged helix DNA-binding domain"/>
    <property type="match status" value="1"/>
</dbReference>
<feature type="region of interest" description="Disordered" evidence="1">
    <location>
        <begin position="1"/>
        <end position="34"/>
    </location>
</feature>
<dbReference type="InterPro" id="IPR000835">
    <property type="entry name" value="HTH_MarR-typ"/>
</dbReference>